<gene>
    <name evidence="1" type="ORF">L596_015856</name>
</gene>
<organism evidence="1 2">
    <name type="scientific">Steinernema carpocapsae</name>
    <name type="common">Entomopathogenic nematode</name>
    <dbReference type="NCBI Taxonomy" id="34508"/>
    <lineage>
        <taxon>Eukaryota</taxon>
        <taxon>Metazoa</taxon>
        <taxon>Ecdysozoa</taxon>
        <taxon>Nematoda</taxon>
        <taxon>Chromadorea</taxon>
        <taxon>Rhabditida</taxon>
        <taxon>Tylenchina</taxon>
        <taxon>Panagrolaimomorpha</taxon>
        <taxon>Strongyloidoidea</taxon>
        <taxon>Steinernematidae</taxon>
        <taxon>Steinernema</taxon>
    </lineage>
</organism>
<name>A0A4U5NHG1_STECR</name>
<dbReference type="Proteomes" id="UP000298663">
    <property type="component" value="Unassembled WGS sequence"/>
</dbReference>
<proteinExistence type="predicted"/>
<evidence type="ECO:0000313" key="1">
    <source>
        <dbReference type="EMBL" id="TKR82081.1"/>
    </source>
</evidence>
<protein>
    <submittedName>
        <fullName evidence="1">Uncharacterized protein</fullName>
    </submittedName>
</protein>
<reference evidence="1 2" key="1">
    <citation type="journal article" date="2015" name="Genome Biol.">
        <title>Comparative genomics of Steinernema reveals deeply conserved gene regulatory networks.</title>
        <authorList>
            <person name="Dillman A.R."/>
            <person name="Macchietto M."/>
            <person name="Porter C.F."/>
            <person name="Rogers A."/>
            <person name="Williams B."/>
            <person name="Antoshechkin I."/>
            <person name="Lee M.M."/>
            <person name="Goodwin Z."/>
            <person name="Lu X."/>
            <person name="Lewis E.E."/>
            <person name="Goodrich-Blair H."/>
            <person name="Stock S.P."/>
            <person name="Adams B.J."/>
            <person name="Sternberg P.W."/>
            <person name="Mortazavi A."/>
        </authorList>
    </citation>
    <scope>NUCLEOTIDE SEQUENCE [LARGE SCALE GENOMIC DNA]</scope>
    <source>
        <strain evidence="1 2">ALL</strain>
    </source>
</reference>
<sequence>MQIVVAAGDTRLLARSTVNSAPIPLFNSIRVSCVAAAALRSLLRRRFSQRWSFVPSLRKHFDDICARA</sequence>
<dbReference type="EMBL" id="AZBU02000004">
    <property type="protein sequence ID" value="TKR82081.1"/>
    <property type="molecule type" value="Genomic_DNA"/>
</dbReference>
<evidence type="ECO:0000313" key="2">
    <source>
        <dbReference type="Proteomes" id="UP000298663"/>
    </source>
</evidence>
<accession>A0A4U5NHG1</accession>
<keyword evidence="2" id="KW-1185">Reference proteome</keyword>
<comment type="caution">
    <text evidence="1">The sequence shown here is derived from an EMBL/GenBank/DDBJ whole genome shotgun (WGS) entry which is preliminary data.</text>
</comment>
<dbReference type="AlphaFoldDB" id="A0A4U5NHG1"/>
<reference evidence="1 2" key="2">
    <citation type="journal article" date="2019" name="G3 (Bethesda)">
        <title>Hybrid Assembly of the Genome of the Entomopathogenic Nematode Steinernema carpocapsae Identifies the X-Chromosome.</title>
        <authorList>
            <person name="Serra L."/>
            <person name="Macchietto M."/>
            <person name="Macias-Munoz A."/>
            <person name="McGill C.J."/>
            <person name="Rodriguez I.M."/>
            <person name="Rodriguez B."/>
            <person name="Murad R."/>
            <person name="Mortazavi A."/>
        </authorList>
    </citation>
    <scope>NUCLEOTIDE SEQUENCE [LARGE SCALE GENOMIC DNA]</scope>
    <source>
        <strain evidence="1 2">ALL</strain>
    </source>
</reference>